<evidence type="ECO:0000313" key="3">
    <source>
        <dbReference type="Proteomes" id="UP000198649"/>
    </source>
</evidence>
<keyword evidence="3" id="KW-1185">Reference proteome</keyword>
<gene>
    <name evidence="2" type="ORF">SAMN05216561_11473</name>
</gene>
<reference evidence="2 3" key="1">
    <citation type="submission" date="2016-10" db="EMBL/GenBank/DDBJ databases">
        <authorList>
            <person name="de Groot N.N."/>
        </authorList>
    </citation>
    <scope>NUCLEOTIDE SEQUENCE [LARGE SCALE GENOMIC DNA]</scope>
    <source>
        <strain evidence="2 3">CGMCC 1.11156</strain>
    </source>
</reference>
<dbReference type="Gene3D" id="3.60.10.10">
    <property type="entry name" value="Endonuclease/exonuclease/phosphatase"/>
    <property type="match status" value="1"/>
</dbReference>
<keyword evidence="2" id="KW-0255">Endonuclease</keyword>
<sequence length="219" mass="24640">MTVYRVANLTYQWGNDARLIRQLADGANGDAPADVLLLVEARDADNDPVDVAKILPGWDVSQDRANGARAGSVIAVRRGAGVRRRWTLSRLLSRRGRKVQDRYRRVAALRDHGITTRVAVIHNPLPSTGRQADAVESTRRWVDRQRARLRIQPRMRWGVTGDFNLHHAAMRTDLDAPNSYGADVMGFVYGHGWGDVKRTHQEYDGTDHAVLTLTTKENR</sequence>
<protein>
    <submittedName>
        <fullName evidence="2">Endonuclease/Exonuclease/phosphatase family protein</fullName>
    </submittedName>
</protein>
<accession>A0A1I3LS95</accession>
<proteinExistence type="predicted"/>
<dbReference type="Proteomes" id="UP000198649">
    <property type="component" value="Unassembled WGS sequence"/>
</dbReference>
<dbReference type="STRING" id="1005945.SAMN05216561_11473"/>
<keyword evidence="2" id="KW-0540">Nuclease</keyword>
<evidence type="ECO:0000259" key="1">
    <source>
        <dbReference type="Pfam" id="PF03372"/>
    </source>
</evidence>
<dbReference type="RefSeq" id="WP_091115439.1">
    <property type="nucleotide sequence ID" value="NZ_BKAF01000017.1"/>
</dbReference>
<dbReference type="GO" id="GO:0004527">
    <property type="term" value="F:exonuclease activity"/>
    <property type="evidence" value="ECO:0007669"/>
    <property type="project" value="UniProtKB-KW"/>
</dbReference>
<feature type="domain" description="Endonuclease/exonuclease/phosphatase" evidence="1">
    <location>
        <begin position="19"/>
        <end position="190"/>
    </location>
</feature>
<dbReference type="Pfam" id="PF03372">
    <property type="entry name" value="Exo_endo_phos"/>
    <property type="match status" value="1"/>
</dbReference>
<dbReference type="InterPro" id="IPR005135">
    <property type="entry name" value="Endo/exonuclease/phosphatase"/>
</dbReference>
<dbReference type="SUPFAM" id="SSF56219">
    <property type="entry name" value="DNase I-like"/>
    <property type="match status" value="1"/>
</dbReference>
<dbReference type="InterPro" id="IPR036691">
    <property type="entry name" value="Endo/exonu/phosph_ase_sf"/>
</dbReference>
<name>A0A1I3LS95_9ACTN</name>
<dbReference type="EMBL" id="FOQG01000014">
    <property type="protein sequence ID" value="SFI87612.1"/>
    <property type="molecule type" value="Genomic_DNA"/>
</dbReference>
<dbReference type="AlphaFoldDB" id="A0A1I3LS95"/>
<keyword evidence="2" id="KW-0269">Exonuclease</keyword>
<evidence type="ECO:0000313" key="2">
    <source>
        <dbReference type="EMBL" id="SFI87612.1"/>
    </source>
</evidence>
<keyword evidence="2" id="KW-0378">Hydrolase</keyword>
<organism evidence="2 3">
    <name type="scientific">Nocardioides psychrotolerans</name>
    <dbReference type="NCBI Taxonomy" id="1005945"/>
    <lineage>
        <taxon>Bacteria</taxon>
        <taxon>Bacillati</taxon>
        <taxon>Actinomycetota</taxon>
        <taxon>Actinomycetes</taxon>
        <taxon>Propionibacteriales</taxon>
        <taxon>Nocardioidaceae</taxon>
        <taxon>Nocardioides</taxon>
    </lineage>
</organism>
<dbReference type="GO" id="GO:0004519">
    <property type="term" value="F:endonuclease activity"/>
    <property type="evidence" value="ECO:0007669"/>
    <property type="project" value="UniProtKB-KW"/>
</dbReference>